<dbReference type="Gene3D" id="3.10.350.10">
    <property type="entry name" value="LysM domain"/>
    <property type="match status" value="1"/>
</dbReference>
<comment type="caution">
    <text evidence="2">The sequence shown here is derived from an EMBL/GenBank/DDBJ whole genome shotgun (WGS) entry which is preliminary data.</text>
</comment>
<sequence length="182" mass="20614">MTLTSMSFDGYTWEFNSKYLTFSHNTNTNISYYPYGGSTLQNFGKQNCVITGSGCFVGENCTDMYNKLRDKFNSGKIGVLTLPGFPPINAFFSRLVLKGEPKPDVLDYEFEFIEVQDEYLEIASLDESGKSDGKNIRKVIPNGETLWDLSYKYGINVDKLVSLNPQIRRPDIPIEEGQVRLS</sequence>
<name>A0A9D1S7W3_9FIRM</name>
<protein>
    <submittedName>
        <fullName evidence="2">LysM peptidoglycan-binding domain-containing protein</fullName>
    </submittedName>
</protein>
<dbReference type="InterPro" id="IPR018392">
    <property type="entry name" value="LysM"/>
</dbReference>
<gene>
    <name evidence="2" type="ORF">IAD22_03965</name>
</gene>
<proteinExistence type="predicted"/>
<dbReference type="PROSITE" id="PS51782">
    <property type="entry name" value="LYSM"/>
    <property type="match status" value="1"/>
</dbReference>
<accession>A0A9D1S7W3</accession>
<dbReference type="InterPro" id="IPR036779">
    <property type="entry name" value="LysM_dom_sf"/>
</dbReference>
<reference evidence="2" key="2">
    <citation type="journal article" date="2021" name="PeerJ">
        <title>Extensive microbial diversity within the chicken gut microbiome revealed by metagenomics and culture.</title>
        <authorList>
            <person name="Gilroy R."/>
            <person name="Ravi A."/>
            <person name="Getino M."/>
            <person name="Pursley I."/>
            <person name="Horton D.L."/>
            <person name="Alikhan N.F."/>
            <person name="Baker D."/>
            <person name="Gharbi K."/>
            <person name="Hall N."/>
            <person name="Watson M."/>
            <person name="Adriaenssens E.M."/>
            <person name="Foster-Nyarko E."/>
            <person name="Jarju S."/>
            <person name="Secka A."/>
            <person name="Antonio M."/>
            <person name="Oren A."/>
            <person name="Chaudhuri R.R."/>
            <person name="La Ragione R."/>
            <person name="Hildebrand F."/>
            <person name="Pallen M.J."/>
        </authorList>
    </citation>
    <scope>NUCLEOTIDE SEQUENCE</scope>
    <source>
        <strain evidence="2">ChiGjej1B1-1684</strain>
    </source>
</reference>
<dbReference type="SUPFAM" id="SSF54106">
    <property type="entry name" value="LysM domain"/>
    <property type="match status" value="1"/>
</dbReference>
<dbReference type="Pfam" id="PF01476">
    <property type="entry name" value="LysM"/>
    <property type="match status" value="1"/>
</dbReference>
<dbReference type="AlphaFoldDB" id="A0A9D1S7W3"/>
<reference evidence="2" key="1">
    <citation type="submission" date="2020-10" db="EMBL/GenBank/DDBJ databases">
        <authorList>
            <person name="Gilroy R."/>
        </authorList>
    </citation>
    <scope>NUCLEOTIDE SEQUENCE</scope>
    <source>
        <strain evidence="2">ChiGjej1B1-1684</strain>
    </source>
</reference>
<dbReference type="CDD" id="cd00118">
    <property type="entry name" value="LysM"/>
    <property type="match status" value="1"/>
</dbReference>
<dbReference type="Proteomes" id="UP000824118">
    <property type="component" value="Unassembled WGS sequence"/>
</dbReference>
<evidence type="ECO:0000259" key="1">
    <source>
        <dbReference type="PROSITE" id="PS51782"/>
    </source>
</evidence>
<evidence type="ECO:0000313" key="3">
    <source>
        <dbReference type="Proteomes" id="UP000824118"/>
    </source>
</evidence>
<evidence type="ECO:0000313" key="2">
    <source>
        <dbReference type="EMBL" id="HIU50150.1"/>
    </source>
</evidence>
<feature type="domain" description="LysM" evidence="1">
    <location>
        <begin position="136"/>
        <end position="182"/>
    </location>
</feature>
<dbReference type="EMBL" id="DVNG01000058">
    <property type="protein sequence ID" value="HIU50150.1"/>
    <property type="molecule type" value="Genomic_DNA"/>
</dbReference>
<organism evidence="2 3">
    <name type="scientific">Candidatus Limousia pullorum</name>
    <dbReference type="NCBI Taxonomy" id="2840860"/>
    <lineage>
        <taxon>Bacteria</taxon>
        <taxon>Bacillati</taxon>
        <taxon>Bacillota</taxon>
        <taxon>Clostridia</taxon>
        <taxon>Eubacteriales</taxon>
        <taxon>Oscillospiraceae</taxon>
        <taxon>Oscillospiraceae incertae sedis</taxon>
        <taxon>Candidatus Limousia</taxon>
    </lineage>
</organism>